<comment type="caution">
    <text evidence="8">The sequence shown here is derived from an EMBL/GenBank/DDBJ whole genome shotgun (WGS) entry which is preliminary data.</text>
</comment>
<name>A0AAD4GWY1_ASPNN</name>
<proteinExistence type="predicted"/>
<dbReference type="SMART" id="SM00066">
    <property type="entry name" value="GAL4"/>
    <property type="match status" value="1"/>
</dbReference>
<dbReference type="CDD" id="cd12148">
    <property type="entry name" value="fungal_TF_MHR"/>
    <property type="match status" value="1"/>
</dbReference>
<dbReference type="InterPro" id="IPR036864">
    <property type="entry name" value="Zn2-C6_fun-type_DNA-bd_sf"/>
</dbReference>
<dbReference type="PANTHER" id="PTHR31668">
    <property type="entry name" value="GLUCOSE TRANSPORT TRANSCRIPTION REGULATOR RGT1-RELATED-RELATED"/>
    <property type="match status" value="1"/>
</dbReference>
<dbReference type="GO" id="GO:0003677">
    <property type="term" value="F:DNA binding"/>
    <property type="evidence" value="ECO:0007669"/>
    <property type="project" value="UniProtKB-KW"/>
</dbReference>
<dbReference type="GO" id="GO:0001080">
    <property type="term" value="P:nitrogen catabolite activation of transcription from RNA polymerase II promoter"/>
    <property type="evidence" value="ECO:0007669"/>
    <property type="project" value="TreeGrafter"/>
</dbReference>
<accession>A0AAD4GWY1</accession>
<dbReference type="AlphaFoldDB" id="A0AAD4GWY1"/>
<protein>
    <recommendedName>
        <fullName evidence="7">Zn(2)-C6 fungal-type domain-containing protein</fullName>
    </recommendedName>
</protein>
<evidence type="ECO:0000259" key="7">
    <source>
        <dbReference type="PROSITE" id="PS50048"/>
    </source>
</evidence>
<dbReference type="GO" id="GO:0006351">
    <property type="term" value="P:DNA-templated transcription"/>
    <property type="evidence" value="ECO:0007669"/>
    <property type="project" value="InterPro"/>
</dbReference>
<dbReference type="Pfam" id="PF00172">
    <property type="entry name" value="Zn_clus"/>
    <property type="match status" value="1"/>
</dbReference>
<reference evidence="8" key="1">
    <citation type="journal article" date="2019" name="Beilstein J. Org. Chem.">
        <title>Nanangenines: drimane sesquiterpenoids as the dominant metabolite cohort of a novel Australian fungus, Aspergillus nanangensis.</title>
        <authorList>
            <person name="Lacey H.J."/>
            <person name="Gilchrist C.L.M."/>
            <person name="Crombie A."/>
            <person name="Kalaitzis J.A."/>
            <person name="Vuong D."/>
            <person name="Rutledge P.J."/>
            <person name="Turner P."/>
            <person name="Pitt J.I."/>
            <person name="Lacey E."/>
            <person name="Chooi Y.H."/>
            <person name="Piggott A.M."/>
        </authorList>
    </citation>
    <scope>NUCLEOTIDE SEQUENCE</scope>
    <source>
        <strain evidence="8">MST-FP2251</strain>
    </source>
</reference>
<dbReference type="GO" id="GO:0000981">
    <property type="term" value="F:DNA-binding transcription factor activity, RNA polymerase II-specific"/>
    <property type="evidence" value="ECO:0007669"/>
    <property type="project" value="InterPro"/>
</dbReference>
<keyword evidence="5" id="KW-0539">Nucleus</keyword>
<feature type="compositionally biased region" description="Basic and acidic residues" evidence="6">
    <location>
        <begin position="61"/>
        <end position="70"/>
    </location>
</feature>
<evidence type="ECO:0000256" key="5">
    <source>
        <dbReference type="ARBA" id="ARBA00023242"/>
    </source>
</evidence>
<organism evidence="8 9">
    <name type="scientific">Aspergillus nanangensis</name>
    <dbReference type="NCBI Taxonomy" id="2582783"/>
    <lineage>
        <taxon>Eukaryota</taxon>
        <taxon>Fungi</taxon>
        <taxon>Dikarya</taxon>
        <taxon>Ascomycota</taxon>
        <taxon>Pezizomycotina</taxon>
        <taxon>Eurotiomycetes</taxon>
        <taxon>Eurotiomycetidae</taxon>
        <taxon>Eurotiales</taxon>
        <taxon>Aspergillaceae</taxon>
        <taxon>Aspergillus</taxon>
        <taxon>Aspergillus subgen. Circumdati</taxon>
    </lineage>
</organism>
<evidence type="ECO:0000313" key="8">
    <source>
        <dbReference type="EMBL" id="KAF9892150.1"/>
    </source>
</evidence>
<dbReference type="PROSITE" id="PS00463">
    <property type="entry name" value="ZN2_CY6_FUNGAL_1"/>
    <property type="match status" value="1"/>
</dbReference>
<dbReference type="Gene3D" id="4.10.240.10">
    <property type="entry name" value="Zn(2)-C6 fungal-type DNA-binding domain"/>
    <property type="match status" value="1"/>
</dbReference>
<dbReference type="EMBL" id="VCAU01000014">
    <property type="protein sequence ID" value="KAF9892150.1"/>
    <property type="molecule type" value="Genomic_DNA"/>
</dbReference>
<dbReference type="GO" id="GO:0005634">
    <property type="term" value="C:nucleus"/>
    <property type="evidence" value="ECO:0007669"/>
    <property type="project" value="TreeGrafter"/>
</dbReference>
<dbReference type="Pfam" id="PF04082">
    <property type="entry name" value="Fungal_trans"/>
    <property type="match status" value="1"/>
</dbReference>
<dbReference type="PANTHER" id="PTHR31668:SF10">
    <property type="entry name" value="ZN(II)2CYS6 TRANSCRIPTION FACTOR (EUROFUNG)"/>
    <property type="match status" value="1"/>
</dbReference>
<dbReference type="InterPro" id="IPR001138">
    <property type="entry name" value="Zn2Cys6_DnaBD"/>
</dbReference>
<sequence>MQTQRRPYRSHKVPACDRCRRFKRRCTGGTPGRPCMLCGLQDVPCVVSPGPKTHSRSTRTSNRENQRQNRPENTPSATIPVEGNPAPPLAAQGDAGQANIGPAYHGSPGQDCSKIETSVVASPVISEDIQILERYMSKSTALSSVEEPPSHAVSSTPSVYLRVPRRREGLAISQNPGKQQKEIMMQILQPYTDELVRLYFEKWHPAFPILDEQSFMELYKSGDKLSPALTCEFFALSLILWQHSPMLRQFPKPNTQFIWNLAIEAMQHDFMAPGLSTVYSVVLDMMGRPALGVLMNTMNNGRAVCLAQSLGLNRDPTHWRRQKSEKALRIRLWWAVIINDRWSVFRPVIEFQLLTDTFRSSFAHGIPPTVARSQYDVPVPVLSDIFPTTDQVEHRMKAAESFIHLCTLTVILGEVLPLLYNLDTDQKDIWKKIRRMETDLDDWEDRLPEYLQPAFGDHPSVTGSSSLRLGYLSVRLLLNRIALHAAGLSNDLDRTENTRYHLSQLRKSAQEIASYVCALGQPQLQEFWLPYTSYHLILTVIILLRCIVESTDKAIVKSCKTSLRRFWTKLQNAAENEGWDLADICIAQCADSVSKILNNSVELRANQKNHPIDNPPPGQIDISPSAVPSLAPGIASDLVVPDILPFSNPDISFDNNWDFGSLYGLGWIDNGMDPDSAYEGLNQGLL</sequence>
<feature type="domain" description="Zn(2)-C6 fungal-type" evidence="7">
    <location>
        <begin position="15"/>
        <end position="47"/>
    </location>
</feature>
<evidence type="ECO:0000256" key="1">
    <source>
        <dbReference type="ARBA" id="ARBA00022723"/>
    </source>
</evidence>
<evidence type="ECO:0000313" key="9">
    <source>
        <dbReference type="Proteomes" id="UP001194746"/>
    </source>
</evidence>
<dbReference type="PROSITE" id="PS50048">
    <property type="entry name" value="ZN2_CY6_FUNGAL_2"/>
    <property type="match status" value="1"/>
</dbReference>
<reference evidence="8" key="2">
    <citation type="submission" date="2020-02" db="EMBL/GenBank/DDBJ databases">
        <authorList>
            <person name="Gilchrist C.L.M."/>
            <person name="Chooi Y.-H."/>
        </authorList>
    </citation>
    <scope>NUCLEOTIDE SEQUENCE</scope>
    <source>
        <strain evidence="8">MST-FP2251</strain>
    </source>
</reference>
<evidence type="ECO:0000256" key="2">
    <source>
        <dbReference type="ARBA" id="ARBA00023015"/>
    </source>
</evidence>
<dbReference type="Proteomes" id="UP001194746">
    <property type="component" value="Unassembled WGS sequence"/>
</dbReference>
<evidence type="ECO:0000256" key="6">
    <source>
        <dbReference type="SAM" id="MobiDB-lite"/>
    </source>
</evidence>
<keyword evidence="2" id="KW-0805">Transcription regulation</keyword>
<evidence type="ECO:0000256" key="3">
    <source>
        <dbReference type="ARBA" id="ARBA00023125"/>
    </source>
</evidence>
<evidence type="ECO:0000256" key="4">
    <source>
        <dbReference type="ARBA" id="ARBA00023163"/>
    </source>
</evidence>
<dbReference type="GO" id="GO:0008270">
    <property type="term" value="F:zinc ion binding"/>
    <property type="evidence" value="ECO:0007669"/>
    <property type="project" value="InterPro"/>
</dbReference>
<keyword evidence="3" id="KW-0238">DNA-binding</keyword>
<gene>
    <name evidence="8" type="ORF">FE257_002556</name>
</gene>
<keyword evidence="4" id="KW-0804">Transcription</keyword>
<dbReference type="SUPFAM" id="SSF57701">
    <property type="entry name" value="Zn2/Cys6 DNA-binding domain"/>
    <property type="match status" value="1"/>
</dbReference>
<dbReference type="InterPro" id="IPR050797">
    <property type="entry name" value="Carb_Metab_Trans_Reg"/>
</dbReference>
<dbReference type="CDD" id="cd00067">
    <property type="entry name" value="GAL4"/>
    <property type="match status" value="1"/>
</dbReference>
<feature type="region of interest" description="Disordered" evidence="6">
    <location>
        <begin position="48"/>
        <end position="111"/>
    </location>
</feature>
<keyword evidence="1" id="KW-0479">Metal-binding</keyword>
<keyword evidence="9" id="KW-1185">Reference proteome</keyword>
<dbReference type="InterPro" id="IPR007219">
    <property type="entry name" value="XnlR_reg_dom"/>
</dbReference>